<evidence type="ECO:0000256" key="10">
    <source>
        <dbReference type="ARBA" id="ARBA00040002"/>
    </source>
</evidence>
<evidence type="ECO:0000313" key="13">
    <source>
        <dbReference type="Proteomes" id="UP001054902"/>
    </source>
</evidence>
<keyword evidence="7" id="KW-0206">Cytoskeleton</keyword>
<evidence type="ECO:0000313" key="12">
    <source>
        <dbReference type="EMBL" id="GFH45295.1"/>
    </source>
</evidence>
<keyword evidence="6" id="KW-0969">Cilium</keyword>
<keyword evidence="4" id="KW-0677">Repeat</keyword>
<evidence type="ECO:0000256" key="8">
    <source>
        <dbReference type="ARBA" id="ARBA00023273"/>
    </source>
</evidence>
<evidence type="ECO:0000256" key="2">
    <source>
        <dbReference type="ARBA" id="ARBA00022490"/>
    </source>
</evidence>
<sequence>MTKERSRKPSVLMSRKFSCADDLNISTVAKPSDRIHSSKENDQIKLQALTFSEEPLWIKEAVDDLKAKITANDISKERRQKELDSIPLFEYSVESKDKPDPEDFLQSKTISSLVTNEQYSTNSIKQHNLIQSDVIDKVTTATNTNTLNTMDDSTMYKLTEEKDGDKNEHEMMVDTIEEIVQALKIENSSTLCKENEKPQTLQSAKLVMMKNRLYNSKSSTKTLHVLERAVQQNIFRNKQIQYKGFPIAPFNSEKEEIPNAPLSLQSLFEFKSDVTHNRAVTSMSFHSISKDILAVGYESGEKEIDEDGLVLLWSLRNPSHQEKILKFLPVTALAFSQDSPTILAVGQSNGTITLLDTASEKMITTSIGSSEFQHWNAVVDLKWVREQGQELLLSTSIDGKVLLWSTQKGLTSQPLATLKQNLRLDYKSFKYQEHKNVTIETKPPGLTIGSEILNKLKSLLQQKMGDEEMTKVIFSPDENLLFVGDVLGGVRVFKVHQ</sequence>
<dbReference type="GO" id="GO:0005858">
    <property type="term" value="C:axonemal dynein complex"/>
    <property type="evidence" value="ECO:0007669"/>
    <property type="project" value="TreeGrafter"/>
</dbReference>
<evidence type="ECO:0000256" key="9">
    <source>
        <dbReference type="ARBA" id="ARBA00024190"/>
    </source>
</evidence>
<dbReference type="GO" id="GO:0045503">
    <property type="term" value="F:dynein light chain binding"/>
    <property type="evidence" value="ECO:0007669"/>
    <property type="project" value="TreeGrafter"/>
</dbReference>
<dbReference type="GO" id="GO:0120293">
    <property type="term" value="C:dynein axonemal particle"/>
    <property type="evidence" value="ECO:0007669"/>
    <property type="project" value="UniProtKB-SubCell"/>
</dbReference>
<dbReference type="SUPFAM" id="SSF50978">
    <property type="entry name" value="WD40 repeat-like"/>
    <property type="match status" value="1"/>
</dbReference>
<evidence type="ECO:0000256" key="4">
    <source>
        <dbReference type="ARBA" id="ARBA00022737"/>
    </source>
</evidence>
<evidence type="ECO:0000256" key="5">
    <source>
        <dbReference type="ARBA" id="ARBA00022846"/>
    </source>
</evidence>
<dbReference type="InterPro" id="IPR050687">
    <property type="entry name" value="Dynein_IC"/>
</dbReference>
<dbReference type="Proteomes" id="UP001054902">
    <property type="component" value="Unassembled WGS sequence"/>
</dbReference>
<evidence type="ECO:0000256" key="7">
    <source>
        <dbReference type="ARBA" id="ARBA00023212"/>
    </source>
</evidence>
<dbReference type="PANTHER" id="PTHR12442">
    <property type="entry name" value="DYNEIN INTERMEDIATE CHAIN"/>
    <property type="match status" value="1"/>
</dbReference>
<comment type="subcellular location">
    <subcellularLocation>
        <location evidence="1">Cytoplasm</location>
        <location evidence="1">Cytoskeleton</location>
        <location evidence="1">Flagellum axoneme</location>
    </subcellularLocation>
    <subcellularLocation>
        <location evidence="9">Dynein axonemal particle</location>
    </subcellularLocation>
</comment>
<reference evidence="12 13" key="1">
    <citation type="journal article" date="2021" name="Sci. Rep.">
        <title>The genome of the diatom Chaetoceros tenuissimus carries an ancient integrated fragment of an extant virus.</title>
        <authorList>
            <person name="Hongo Y."/>
            <person name="Kimura K."/>
            <person name="Takaki Y."/>
            <person name="Yoshida Y."/>
            <person name="Baba S."/>
            <person name="Kobayashi G."/>
            <person name="Nagasaki K."/>
            <person name="Hano T."/>
            <person name="Tomaru Y."/>
        </authorList>
    </citation>
    <scope>NUCLEOTIDE SEQUENCE [LARGE SCALE GENOMIC DNA]</scope>
    <source>
        <strain evidence="12 13">NIES-3715</strain>
    </source>
</reference>
<dbReference type="EMBL" id="BLLK01000020">
    <property type="protein sequence ID" value="GFH45295.1"/>
    <property type="molecule type" value="Genomic_DNA"/>
</dbReference>
<evidence type="ECO:0000256" key="1">
    <source>
        <dbReference type="ARBA" id="ARBA00004611"/>
    </source>
</evidence>
<dbReference type="InterPro" id="IPR036322">
    <property type="entry name" value="WD40_repeat_dom_sf"/>
</dbReference>
<dbReference type="SMART" id="SM00320">
    <property type="entry name" value="WD40"/>
    <property type="match status" value="4"/>
</dbReference>
<comment type="caution">
    <text evidence="12">The sequence shown here is derived from an EMBL/GenBank/DDBJ whole genome shotgun (WGS) entry which is preliminary data.</text>
</comment>
<dbReference type="PANTHER" id="PTHR12442:SF12">
    <property type="entry name" value="DYNEIN AXONEMAL INTERMEDIATE CHAIN 4"/>
    <property type="match status" value="1"/>
</dbReference>
<keyword evidence="5" id="KW-0282">Flagellum</keyword>
<protein>
    <recommendedName>
        <fullName evidence="10">Dynein axonemal intermediate chain 4</fullName>
    </recommendedName>
    <alternativeName>
        <fullName evidence="11">WD repeat-containing protein 78</fullName>
    </alternativeName>
</protein>
<evidence type="ECO:0000256" key="3">
    <source>
        <dbReference type="ARBA" id="ARBA00022574"/>
    </source>
</evidence>
<keyword evidence="3" id="KW-0853">WD repeat</keyword>
<keyword evidence="13" id="KW-1185">Reference proteome</keyword>
<gene>
    <name evidence="12" type="ORF">CTEN210_01769</name>
</gene>
<proteinExistence type="predicted"/>
<keyword evidence="8" id="KW-0966">Cell projection</keyword>
<dbReference type="Gene3D" id="2.130.10.10">
    <property type="entry name" value="YVTN repeat-like/Quinoprotein amine dehydrogenase"/>
    <property type="match status" value="1"/>
</dbReference>
<name>A0AAD3CHK6_9STRA</name>
<organism evidence="12 13">
    <name type="scientific">Chaetoceros tenuissimus</name>
    <dbReference type="NCBI Taxonomy" id="426638"/>
    <lineage>
        <taxon>Eukaryota</taxon>
        <taxon>Sar</taxon>
        <taxon>Stramenopiles</taxon>
        <taxon>Ochrophyta</taxon>
        <taxon>Bacillariophyta</taxon>
        <taxon>Coscinodiscophyceae</taxon>
        <taxon>Chaetocerotophycidae</taxon>
        <taxon>Chaetocerotales</taxon>
        <taxon>Chaetocerotaceae</taxon>
        <taxon>Chaetoceros</taxon>
    </lineage>
</organism>
<accession>A0AAD3CHK6</accession>
<evidence type="ECO:0000256" key="6">
    <source>
        <dbReference type="ARBA" id="ARBA00023069"/>
    </source>
</evidence>
<keyword evidence="2" id="KW-0963">Cytoplasm</keyword>
<evidence type="ECO:0000256" key="11">
    <source>
        <dbReference type="ARBA" id="ARBA00041557"/>
    </source>
</evidence>
<dbReference type="InterPro" id="IPR001680">
    <property type="entry name" value="WD40_rpt"/>
</dbReference>
<dbReference type="GO" id="GO:0003341">
    <property type="term" value="P:cilium movement"/>
    <property type="evidence" value="ECO:0007669"/>
    <property type="project" value="TreeGrafter"/>
</dbReference>
<dbReference type="InterPro" id="IPR015943">
    <property type="entry name" value="WD40/YVTN_repeat-like_dom_sf"/>
</dbReference>
<dbReference type="AlphaFoldDB" id="A0AAD3CHK6"/>
<dbReference type="GO" id="GO:0045504">
    <property type="term" value="F:dynein heavy chain binding"/>
    <property type="evidence" value="ECO:0007669"/>
    <property type="project" value="TreeGrafter"/>
</dbReference>